<evidence type="ECO:0000313" key="1">
    <source>
        <dbReference type="EMBL" id="OGM81862.1"/>
    </source>
</evidence>
<dbReference type="EMBL" id="MGIA01000004">
    <property type="protein sequence ID" value="OGM81862.1"/>
    <property type="molecule type" value="Genomic_DNA"/>
</dbReference>
<reference evidence="1 2" key="1">
    <citation type="journal article" date="2016" name="Nat. Commun.">
        <title>Thousands of microbial genomes shed light on interconnected biogeochemical processes in an aquifer system.</title>
        <authorList>
            <person name="Anantharaman K."/>
            <person name="Brown C.T."/>
            <person name="Hug L.A."/>
            <person name="Sharon I."/>
            <person name="Castelle C.J."/>
            <person name="Probst A.J."/>
            <person name="Thomas B.C."/>
            <person name="Singh A."/>
            <person name="Wilkins M.J."/>
            <person name="Karaoz U."/>
            <person name="Brodie E.L."/>
            <person name="Williams K.H."/>
            <person name="Hubbard S.S."/>
            <person name="Banfield J.F."/>
        </authorList>
    </citation>
    <scope>NUCLEOTIDE SEQUENCE [LARGE SCALE GENOMIC DNA]</scope>
</reference>
<sequence>MPVNDVLSHFEECFKQGLGKAEIFRQLITGYGNPKAHISGEVEFDLKRGTRFHNQKVSTRRLHRDKIK</sequence>
<dbReference type="AlphaFoldDB" id="A0A1F8D043"/>
<organism evidence="1 2">
    <name type="scientific">Candidatus Woesebacteria bacterium RIFOXYB1_FULL_41_13</name>
    <dbReference type="NCBI Taxonomy" id="1802540"/>
    <lineage>
        <taxon>Bacteria</taxon>
        <taxon>Candidatus Woeseibacteriota</taxon>
    </lineage>
</organism>
<gene>
    <name evidence="1" type="ORF">A2393_00380</name>
</gene>
<name>A0A1F8D043_9BACT</name>
<dbReference type="Proteomes" id="UP000178937">
    <property type="component" value="Unassembled WGS sequence"/>
</dbReference>
<comment type="caution">
    <text evidence="1">The sequence shown here is derived from an EMBL/GenBank/DDBJ whole genome shotgun (WGS) entry which is preliminary data.</text>
</comment>
<proteinExistence type="predicted"/>
<accession>A0A1F8D043</accession>
<evidence type="ECO:0000313" key="2">
    <source>
        <dbReference type="Proteomes" id="UP000178937"/>
    </source>
</evidence>
<protein>
    <submittedName>
        <fullName evidence="1">Uncharacterized protein</fullName>
    </submittedName>
</protein>
<dbReference type="STRING" id="1802540.A2393_00380"/>